<dbReference type="InterPro" id="IPR038056">
    <property type="entry name" value="YjbR-like_sf"/>
</dbReference>
<evidence type="ECO:0000313" key="2">
    <source>
        <dbReference type="Proteomes" id="UP000294723"/>
    </source>
</evidence>
<dbReference type="PANTHER" id="PTHR35145">
    <property type="entry name" value="CYTOPLASMIC PROTEIN-RELATED"/>
    <property type="match status" value="1"/>
</dbReference>
<keyword evidence="1" id="KW-0238">DNA-binding</keyword>
<dbReference type="RefSeq" id="WP_132682286.1">
    <property type="nucleotide sequence ID" value="NZ_SMLA01000010.1"/>
</dbReference>
<sequence>MNGEALQEAARQRAQNLPGATLYTFEEGWQAARVHTKWFMLMTRVPQHPRARDARAVAGQPVVIVKAEPNDATALREAHADITTGYHMNKKHWITLGPGDSISEELVDELVTDSYRLVLETLPRAHRPADPDDLSA</sequence>
<reference evidence="1 2" key="1">
    <citation type="submission" date="2019-03" db="EMBL/GenBank/DDBJ databases">
        <title>Draft genome sequences of novel Actinobacteria.</title>
        <authorList>
            <person name="Sahin N."/>
            <person name="Ay H."/>
            <person name="Saygin H."/>
        </authorList>
    </citation>
    <scope>NUCLEOTIDE SEQUENCE [LARGE SCALE GENOMIC DNA]</scope>
    <source>
        <strain evidence="1 2">5K548</strain>
    </source>
</reference>
<dbReference type="GO" id="GO:0003677">
    <property type="term" value="F:DNA binding"/>
    <property type="evidence" value="ECO:0007669"/>
    <property type="project" value="UniProtKB-KW"/>
</dbReference>
<protein>
    <submittedName>
        <fullName evidence="1">MmcQ/YjbR family DNA-binding protein</fullName>
    </submittedName>
</protein>
<organism evidence="1 2">
    <name type="scientific">Saccharopolyspora karakumensis</name>
    <dbReference type="NCBI Taxonomy" id="2530386"/>
    <lineage>
        <taxon>Bacteria</taxon>
        <taxon>Bacillati</taxon>
        <taxon>Actinomycetota</taxon>
        <taxon>Actinomycetes</taxon>
        <taxon>Pseudonocardiales</taxon>
        <taxon>Pseudonocardiaceae</taxon>
        <taxon>Saccharopolyspora</taxon>
    </lineage>
</organism>
<proteinExistence type="predicted"/>
<dbReference type="InterPro" id="IPR058532">
    <property type="entry name" value="YjbR/MT2646/Rv2570-like"/>
</dbReference>
<dbReference type="Pfam" id="PF04237">
    <property type="entry name" value="YjbR"/>
    <property type="match status" value="1"/>
</dbReference>
<comment type="caution">
    <text evidence="1">The sequence shown here is derived from an EMBL/GenBank/DDBJ whole genome shotgun (WGS) entry which is preliminary data.</text>
</comment>
<gene>
    <name evidence="1" type="ORF">E1202_09485</name>
</gene>
<name>A0A4R5BZZ7_9PSEU</name>
<dbReference type="AlphaFoldDB" id="A0A4R5BZZ7"/>
<keyword evidence="2" id="KW-1185">Reference proteome</keyword>
<dbReference type="Proteomes" id="UP000294723">
    <property type="component" value="Unassembled WGS sequence"/>
</dbReference>
<evidence type="ECO:0000313" key="1">
    <source>
        <dbReference type="EMBL" id="TDD89982.1"/>
    </source>
</evidence>
<dbReference type="SUPFAM" id="SSF142906">
    <property type="entry name" value="YjbR-like"/>
    <property type="match status" value="1"/>
</dbReference>
<accession>A0A4R5BZZ7</accession>
<dbReference type="Gene3D" id="3.90.1150.30">
    <property type="match status" value="1"/>
</dbReference>
<dbReference type="EMBL" id="SMLA01000010">
    <property type="protein sequence ID" value="TDD89982.1"/>
    <property type="molecule type" value="Genomic_DNA"/>
</dbReference>
<dbReference type="PANTHER" id="PTHR35145:SF1">
    <property type="entry name" value="CYTOPLASMIC PROTEIN"/>
    <property type="match status" value="1"/>
</dbReference>
<dbReference type="InterPro" id="IPR007351">
    <property type="entry name" value="YjbR"/>
</dbReference>